<dbReference type="EMBL" id="AP025028">
    <property type="protein sequence ID" value="BDA79887.1"/>
    <property type="molecule type" value="Genomic_DNA"/>
</dbReference>
<keyword evidence="1" id="KW-0472">Membrane</keyword>
<sequence length="114" mass="13022">MKNSKFNKEINERLNDPSWEKRMVMRVLEEESDSLKAANAENRQVNSIYLKLVAAVFLLAAGIGFWFYGGNSSRTPELAANQKNLLSSYDIESGDLLWEDEEDYDNNLLGVLEE</sequence>
<evidence type="ECO:0000313" key="2">
    <source>
        <dbReference type="EMBL" id="BDA79887.1"/>
    </source>
</evidence>
<keyword evidence="3" id="KW-1185">Reference proteome</keyword>
<reference evidence="2 3" key="1">
    <citation type="submission" date="2021-08" db="EMBL/GenBank/DDBJ databases">
        <title>Complete genome sequence of Leptospira kobayashii strain E30.</title>
        <authorList>
            <person name="Nakao R."/>
            <person name="Nakamura S."/>
            <person name="Masuzawa T."/>
            <person name="Koizumi N."/>
        </authorList>
    </citation>
    <scope>NUCLEOTIDE SEQUENCE [LARGE SCALE GENOMIC DNA]</scope>
    <source>
        <strain evidence="2 3">E30</strain>
    </source>
</reference>
<evidence type="ECO:0000313" key="3">
    <source>
        <dbReference type="Proteomes" id="UP000245263"/>
    </source>
</evidence>
<evidence type="ECO:0000256" key="1">
    <source>
        <dbReference type="SAM" id="Phobius"/>
    </source>
</evidence>
<dbReference type="RefSeq" id="WP_109020523.1">
    <property type="nucleotide sequence ID" value="NZ_AP025028.1"/>
</dbReference>
<dbReference type="Proteomes" id="UP000245263">
    <property type="component" value="Chromosome 1"/>
</dbReference>
<accession>A0ABN6KKP8</accession>
<name>A0ABN6KKP8_9LEPT</name>
<feature type="transmembrane region" description="Helical" evidence="1">
    <location>
        <begin position="48"/>
        <end position="68"/>
    </location>
</feature>
<gene>
    <name evidence="2" type="ORF">LPTSP3_g28170</name>
</gene>
<organism evidence="2 3">
    <name type="scientific">Leptospira kobayashii</name>
    <dbReference type="NCBI Taxonomy" id="1917830"/>
    <lineage>
        <taxon>Bacteria</taxon>
        <taxon>Pseudomonadati</taxon>
        <taxon>Spirochaetota</taxon>
        <taxon>Spirochaetia</taxon>
        <taxon>Leptospirales</taxon>
        <taxon>Leptospiraceae</taxon>
        <taxon>Leptospira</taxon>
    </lineage>
</organism>
<protein>
    <submittedName>
        <fullName evidence="2">Uncharacterized protein</fullName>
    </submittedName>
</protein>
<keyword evidence="1" id="KW-0812">Transmembrane</keyword>
<keyword evidence="1" id="KW-1133">Transmembrane helix</keyword>
<proteinExistence type="predicted"/>